<dbReference type="InterPro" id="IPR007400">
    <property type="entry name" value="PrpF-like"/>
</dbReference>
<evidence type="ECO:0008006" key="6">
    <source>
        <dbReference type="Google" id="ProtNLM"/>
    </source>
</evidence>
<keyword evidence="2" id="KW-0413">Isomerase</keyword>
<gene>
    <name evidence="4" type="ORF">RHOBADRAFT_53427</name>
</gene>
<feature type="region of interest" description="Disordered" evidence="3">
    <location>
        <begin position="789"/>
        <end position="817"/>
    </location>
</feature>
<feature type="compositionally biased region" description="Low complexity" evidence="3">
    <location>
        <begin position="455"/>
        <end position="464"/>
    </location>
</feature>
<feature type="region of interest" description="Disordered" evidence="3">
    <location>
        <begin position="321"/>
        <end position="341"/>
    </location>
</feature>
<dbReference type="Gene3D" id="3.10.310.10">
    <property type="entry name" value="Diaminopimelate Epimerase, Chain A, domain 1"/>
    <property type="match status" value="2"/>
</dbReference>
<sequence length="817" mass="85386">MPPVGIPAAFWRGGTSRGLLFRAEHLAAFSPAARNRIILAALGSPDPDGRQVGGLGGGVSSLSKAAIVSVPGEARVDQARVGPLPGVAWADDGERDGQQWDIVYRFAQVGVRTPDLDWSASCGNMFAAACLSSLALVPYTTLFDRARTLPRPAFGDPLLLPLSVLSASNGVLMRARVPVDPYSLQAWEPAPGEGVAIAGVPGCDEPGIEVEMPLEQGESGARARGGLVTGNARDVVQLDDGSEVTVSVFTSGLPNIFVPLSSLLALDGHSFPADLLTLPASTLSSFPTLAPLLERIRTTAAAHFSLPCSLASPKITLVAPFPSSSSSTTSTPSNDGYTTSSGLRVAPQDADLLVRAVSSGDWHASVPGTTLGALNIAAGVEGSVVRDAMRAGAGAGAALSLGEGGARDEVVRVRAAHAAGVTESSVRFDAEGHAQSVVMLAQELRRAAATACERPSPAAAASSRVKPRFLNEHAGDSSSSDSEDQVGSDSDDDHDDASLIEEHFLPPLSEEATWCKAFTYARVLSSIGQQFATEFPLRVLAVASGFSESLNGDIHTVRALDGRKELAISHSRLTPEQAQDVAAFLARREHTAIDALSSLALDNDDADETVAPPAPAPAPTSPSRRARTRTRPGPLTPPSSAFPGSAPFPPGATSSERAELEALSARTFGDSLLSGLSSLAATPQRARSPSPGPSAEREAHEELLEWYQHAGTAGGRQGTAQVGDEDELARDGWAIEPPLSVALEGGAPVLRVPAAVGVNEFALYEEVETEEDEELRAMVARVADDEAEAEAALREREQQEQQEAARRRRARRELVGR</sequence>
<feature type="compositionally biased region" description="Acidic residues" evidence="3">
    <location>
        <begin position="481"/>
        <end position="495"/>
    </location>
</feature>
<evidence type="ECO:0000256" key="3">
    <source>
        <dbReference type="SAM" id="MobiDB-lite"/>
    </source>
</evidence>
<name>A0A194S4E4_RHOGW</name>
<dbReference type="GO" id="GO:0016853">
    <property type="term" value="F:isomerase activity"/>
    <property type="evidence" value="ECO:0007669"/>
    <property type="project" value="UniProtKB-KW"/>
</dbReference>
<feature type="compositionally biased region" description="Basic and acidic residues" evidence="3">
    <location>
        <begin position="791"/>
        <end position="805"/>
    </location>
</feature>
<protein>
    <recommendedName>
        <fullName evidence="6">PrpF protein</fullName>
    </recommendedName>
</protein>
<dbReference type="PANTHER" id="PTHR43709">
    <property type="entry name" value="ACONITATE ISOMERASE-RELATED"/>
    <property type="match status" value="1"/>
</dbReference>
<feature type="region of interest" description="Disordered" evidence="3">
    <location>
        <begin position="679"/>
        <end position="699"/>
    </location>
</feature>
<feature type="compositionally biased region" description="Low complexity" evidence="3">
    <location>
        <begin position="638"/>
        <end position="655"/>
    </location>
</feature>
<dbReference type="PANTHER" id="PTHR43709:SF2">
    <property type="entry name" value="DUF453 DOMAIN PROTEIN (AFU_ORTHOLOGUE AFUA_6G00360)"/>
    <property type="match status" value="1"/>
</dbReference>
<organism evidence="4 5">
    <name type="scientific">Rhodotorula graminis (strain WP1)</name>
    <dbReference type="NCBI Taxonomy" id="578459"/>
    <lineage>
        <taxon>Eukaryota</taxon>
        <taxon>Fungi</taxon>
        <taxon>Dikarya</taxon>
        <taxon>Basidiomycota</taxon>
        <taxon>Pucciniomycotina</taxon>
        <taxon>Microbotryomycetes</taxon>
        <taxon>Sporidiobolales</taxon>
        <taxon>Sporidiobolaceae</taxon>
        <taxon>Rhodotorula</taxon>
    </lineage>
</organism>
<evidence type="ECO:0000256" key="2">
    <source>
        <dbReference type="ARBA" id="ARBA00023235"/>
    </source>
</evidence>
<feature type="region of interest" description="Disordered" evidence="3">
    <location>
        <begin position="455"/>
        <end position="496"/>
    </location>
</feature>
<dbReference type="SUPFAM" id="SSF54506">
    <property type="entry name" value="Diaminopimelate epimerase-like"/>
    <property type="match status" value="2"/>
</dbReference>
<evidence type="ECO:0000256" key="1">
    <source>
        <dbReference type="ARBA" id="ARBA00007673"/>
    </source>
</evidence>
<dbReference type="GeneID" id="28977280"/>
<dbReference type="OrthoDB" id="10267539at2759"/>
<proteinExistence type="inferred from homology"/>
<keyword evidence="5" id="KW-1185">Reference proteome</keyword>
<dbReference type="RefSeq" id="XP_018271501.1">
    <property type="nucleotide sequence ID" value="XM_018416832.1"/>
</dbReference>
<dbReference type="Pfam" id="PF04303">
    <property type="entry name" value="PrpF"/>
    <property type="match status" value="2"/>
</dbReference>
<dbReference type="AlphaFoldDB" id="A0A194S4E4"/>
<dbReference type="Proteomes" id="UP000053890">
    <property type="component" value="Unassembled WGS sequence"/>
</dbReference>
<evidence type="ECO:0000313" key="4">
    <source>
        <dbReference type="EMBL" id="KPV75452.1"/>
    </source>
</evidence>
<dbReference type="EMBL" id="KQ474078">
    <property type="protein sequence ID" value="KPV75452.1"/>
    <property type="molecule type" value="Genomic_DNA"/>
</dbReference>
<evidence type="ECO:0000313" key="5">
    <source>
        <dbReference type="Proteomes" id="UP000053890"/>
    </source>
</evidence>
<feature type="region of interest" description="Disordered" evidence="3">
    <location>
        <begin position="605"/>
        <end position="657"/>
    </location>
</feature>
<accession>A0A194S4E4</accession>
<dbReference type="STRING" id="578459.A0A194S4E4"/>
<reference evidence="4 5" key="1">
    <citation type="journal article" date="2015" name="Front. Microbiol.">
        <title>Genome sequence of the plant growth promoting endophytic yeast Rhodotorula graminis WP1.</title>
        <authorList>
            <person name="Firrincieli A."/>
            <person name="Otillar R."/>
            <person name="Salamov A."/>
            <person name="Schmutz J."/>
            <person name="Khan Z."/>
            <person name="Redman R.S."/>
            <person name="Fleck N.D."/>
            <person name="Lindquist E."/>
            <person name="Grigoriev I.V."/>
            <person name="Doty S.L."/>
        </authorList>
    </citation>
    <scope>NUCLEOTIDE SEQUENCE [LARGE SCALE GENOMIC DNA]</scope>
    <source>
        <strain evidence="4 5">WP1</strain>
    </source>
</reference>
<feature type="compositionally biased region" description="Low complexity" evidence="3">
    <location>
        <begin position="322"/>
        <end position="333"/>
    </location>
</feature>
<comment type="similarity">
    <text evidence="1">Belongs to the PrpF family.</text>
</comment>